<name>A0A1R1F2J9_9BACL</name>
<accession>A0A1R1F2J9</accession>
<reference evidence="1 2" key="1">
    <citation type="submission" date="2016-11" db="EMBL/GenBank/DDBJ databases">
        <title>Paenibacillus species isolates.</title>
        <authorList>
            <person name="Beno S.M."/>
        </authorList>
    </citation>
    <scope>NUCLEOTIDE SEQUENCE [LARGE SCALE GENOMIC DNA]</scope>
    <source>
        <strain evidence="1 2">FSL R5-0378</strain>
    </source>
</reference>
<organism evidence="1 2">
    <name type="scientific">Paenibacillus rhizosphaerae</name>
    <dbReference type="NCBI Taxonomy" id="297318"/>
    <lineage>
        <taxon>Bacteria</taxon>
        <taxon>Bacillati</taxon>
        <taxon>Bacillota</taxon>
        <taxon>Bacilli</taxon>
        <taxon>Bacillales</taxon>
        <taxon>Paenibacillaceae</taxon>
        <taxon>Paenibacillus</taxon>
    </lineage>
</organism>
<dbReference type="EMBL" id="MRTP01000001">
    <property type="protein sequence ID" value="OMF58186.1"/>
    <property type="molecule type" value="Genomic_DNA"/>
</dbReference>
<keyword evidence="2" id="KW-1185">Reference proteome</keyword>
<dbReference type="RefSeq" id="WP_076167456.1">
    <property type="nucleotide sequence ID" value="NZ_MRTP01000001.1"/>
</dbReference>
<evidence type="ECO:0000313" key="1">
    <source>
        <dbReference type="EMBL" id="OMF58186.1"/>
    </source>
</evidence>
<evidence type="ECO:0000313" key="2">
    <source>
        <dbReference type="Proteomes" id="UP000187172"/>
    </source>
</evidence>
<dbReference type="Proteomes" id="UP000187172">
    <property type="component" value="Unassembled WGS sequence"/>
</dbReference>
<dbReference type="AlphaFoldDB" id="A0A1R1F2J9"/>
<protein>
    <recommendedName>
        <fullName evidence="3">S1 motif domain-containing protein</fullName>
    </recommendedName>
</protein>
<evidence type="ECO:0008006" key="3">
    <source>
        <dbReference type="Google" id="ProtNLM"/>
    </source>
</evidence>
<comment type="caution">
    <text evidence="1">The sequence shown here is derived from an EMBL/GenBank/DDBJ whole genome shotgun (WGS) entry which is preliminary data.</text>
</comment>
<gene>
    <name evidence="1" type="ORF">BK138_06460</name>
</gene>
<proteinExistence type="predicted"/>
<sequence length="179" mass="20177">MKYIKDCPEPGMGTWYFEIDQQGVAYRQLVIEDDGKCIASNRKDGDYHFMLAEQPIDTSEAGLILITQEEFEEVWSASLKSTGELWQRQKSLHPVGQRVEGAIEAFFPQGTLITLANTEAVGLADTGELELSGKPEWMYPRHVVQAVVKGYDEVNQWIVLGQAAVLERRTDRNPEKSSN</sequence>